<evidence type="ECO:0000313" key="2">
    <source>
        <dbReference type="Proteomes" id="UP000092600"/>
    </source>
</evidence>
<name>A0A199VXC5_ANACO</name>
<dbReference type="Proteomes" id="UP000092600">
    <property type="component" value="Unassembled WGS sequence"/>
</dbReference>
<dbReference type="AlphaFoldDB" id="A0A199VXC5"/>
<sequence length="71" mass="7774">MLAGYGMVHLPTNAVDFSAVQGSKGSSKSFPKDETRHVSEHTILPEDQLTSWNIYGHTGSVFIPLICLNQN</sequence>
<dbReference type="EMBL" id="LSRQ01000573">
    <property type="protein sequence ID" value="OAY81897.1"/>
    <property type="molecule type" value="Genomic_DNA"/>
</dbReference>
<proteinExistence type="predicted"/>
<accession>A0A199VXC5</accession>
<evidence type="ECO:0000313" key="1">
    <source>
        <dbReference type="EMBL" id="OAY81897.1"/>
    </source>
</evidence>
<reference evidence="1 2" key="1">
    <citation type="journal article" date="2016" name="DNA Res.">
        <title>The draft genome of MD-2 pineapple using hybrid error correction of long reads.</title>
        <authorList>
            <person name="Redwan R.M."/>
            <person name="Saidin A."/>
            <person name="Kumar S.V."/>
        </authorList>
    </citation>
    <scope>NUCLEOTIDE SEQUENCE [LARGE SCALE GENOMIC DNA]</scope>
    <source>
        <strain evidence="2">cv. MD2</strain>
        <tissue evidence="1">Leaf</tissue>
    </source>
</reference>
<gene>
    <name evidence="1" type="ORF">ACMD2_15523</name>
</gene>
<protein>
    <submittedName>
        <fullName evidence="1">Uncharacterized protein</fullName>
    </submittedName>
</protein>
<comment type="caution">
    <text evidence="1">The sequence shown here is derived from an EMBL/GenBank/DDBJ whole genome shotgun (WGS) entry which is preliminary data.</text>
</comment>
<organism evidence="1 2">
    <name type="scientific">Ananas comosus</name>
    <name type="common">Pineapple</name>
    <name type="synonym">Ananas ananas</name>
    <dbReference type="NCBI Taxonomy" id="4615"/>
    <lineage>
        <taxon>Eukaryota</taxon>
        <taxon>Viridiplantae</taxon>
        <taxon>Streptophyta</taxon>
        <taxon>Embryophyta</taxon>
        <taxon>Tracheophyta</taxon>
        <taxon>Spermatophyta</taxon>
        <taxon>Magnoliopsida</taxon>
        <taxon>Liliopsida</taxon>
        <taxon>Poales</taxon>
        <taxon>Bromeliaceae</taxon>
        <taxon>Bromelioideae</taxon>
        <taxon>Ananas</taxon>
    </lineage>
</organism>